<gene>
    <name evidence="6" type="primary">yjmD_3</name>
    <name evidence="6" type="ORF">DSM106044_04856</name>
</gene>
<keyword evidence="3 6" id="KW-0560">Oxidoreductase</keyword>
<dbReference type="InterPro" id="IPR002328">
    <property type="entry name" value="ADH_Zn_CS"/>
</dbReference>
<dbReference type="RefSeq" id="WP_138003880.1">
    <property type="nucleotide sequence ID" value="NZ_JBHTNY010000006.1"/>
</dbReference>
<keyword evidence="1 4" id="KW-0479">Metal-binding</keyword>
<keyword evidence="2 4" id="KW-0862">Zinc</keyword>
<name>A0A4U8Q114_9FIRM</name>
<evidence type="ECO:0000256" key="2">
    <source>
        <dbReference type="ARBA" id="ARBA00022833"/>
    </source>
</evidence>
<dbReference type="Proteomes" id="UP000306509">
    <property type="component" value="Unassembled WGS sequence"/>
</dbReference>
<dbReference type="InterPro" id="IPR013149">
    <property type="entry name" value="ADH-like_C"/>
</dbReference>
<comment type="cofactor">
    <cofactor evidence="4">
        <name>Zn(2+)</name>
        <dbReference type="ChEBI" id="CHEBI:29105"/>
    </cofactor>
</comment>
<evidence type="ECO:0000256" key="1">
    <source>
        <dbReference type="ARBA" id="ARBA00022723"/>
    </source>
</evidence>
<organism evidence="6 7">
    <name type="scientific">Robinsoniella peoriensis</name>
    <dbReference type="NCBI Taxonomy" id="180332"/>
    <lineage>
        <taxon>Bacteria</taxon>
        <taxon>Bacillati</taxon>
        <taxon>Bacillota</taxon>
        <taxon>Clostridia</taxon>
        <taxon>Lachnospirales</taxon>
        <taxon>Lachnospiraceae</taxon>
        <taxon>Robinsoniella</taxon>
    </lineage>
</organism>
<sequence>MKAFVYNGDKNFRIEDREKPSASKDTAVIKIEAASICGTDVRTYANGNPKITPGRIIGHECCGRIVEIGREVPGFALGDRVQIAPAIGCGVCRPCQKGHTNMCDHLRTIGFEFDGVFAEYMEIPADAFHQGNVNKVNEHVTANEAALAEPMACAYNAQQICNIKEGDTVAVFGSGFIGCSHAELAFAAGASKVMMMEVSDFRIRQARELIPDIIVINSKTENCYDRIMEETDGNGADVVITACSVGQVHTDALKIAAKHGRISLFGGIPGDGKGFLDSNDIHYKELGVFGVHASTSRQNREILEKISRRQLQPEKYITKEYPLEEILEAFEHLKAGRILKAIIHP</sequence>
<evidence type="ECO:0000259" key="5">
    <source>
        <dbReference type="SMART" id="SM00829"/>
    </source>
</evidence>
<dbReference type="InterPro" id="IPR050129">
    <property type="entry name" value="Zn_alcohol_dh"/>
</dbReference>
<dbReference type="PROSITE" id="PS00059">
    <property type="entry name" value="ADH_ZINC"/>
    <property type="match status" value="1"/>
</dbReference>
<dbReference type="Pfam" id="PF00107">
    <property type="entry name" value="ADH_zinc_N"/>
    <property type="match status" value="1"/>
</dbReference>
<dbReference type="GO" id="GO:0016491">
    <property type="term" value="F:oxidoreductase activity"/>
    <property type="evidence" value="ECO:0007669"/>
    <property type="project" value="UniProtKB-KW"/>
</dbReference>
<dbReference type="SUPFAM" id="SSF51735">
    <property type="entry name" value="NAD(P)-binding Rossmann-fold domains"/>
    <property type="match status" value="1"/>
</dbReference>
<evidence type="ECO:0000256" key="4">
    <source>
        <dbReference type="RuleBase" id="RU361277"/>
    </source>
</evidence>
<dbReference type="AlphaFoldDB" id="A0A4U8Q114"/>
<dbReference type="PANTHER" id="PTHR43401">
    <property type="entry name" value="L-THREONINE 3-DEHYDROGENASE"/>
    <property type="match status" value="1"/>
</dbReference>
<accession>A0A4U8Q114</accession>
<protein>
    <submittedName>
        <fullName evidence="6">Putative zinc-type alcohol dehydrogenase-like protein YjmD</fullName>
        <ecNumber evidence="6">1.-.-.-</ecNumber>
    </submittedName>
</protein>
<dbReference type="PANTHER" id="PTHR43401:SF2">
    <property type="entry name" value="L-THREONINE 3-DEHYDROGENASE"/>
    <property type="match status" value="1"/>
</dbReference>
<dbReference type="InterPro" id="IPR011032">
    <property type="entry name" value="GroES-like_sf"/>
</dbReference>
<dbReference type="InterPro" id="IPR036291">
    <property type="entry name" value="NAD(P)-bd_dom_sf"/>
</dbReference>
<dbReference type="SUPFAM" id="SSF50129">
    <property type="entry name" value="GroES-like"/>
    <property type="match status" value="1"/>
</dbReference>
<dbReference type="EC" id="1.-.-.-" evidence="6"/>
<comment type="similarity">
    <text evidence="4">Belongs to the zinc-containing alcohol dehydrogenase family.</text>
</comment>
<reference evidence="6 7" key="1">
    <citation type="journal article" date="2019" name="Anaerobe">
        <title>Detection of Robinsoniella peoriensis in multiple bone samples of a trauma patient.</title>
        <authorList>
            <person name="Schrottner P."/>
            <person name="Hartwich K."/>
            <person name="Bunk B."/>
            <person name="Schober I."/>
            <person name="Helbig S."/>
            <person name="Rudolph W.W."/>
            <person name="Gunzer F."/>
        </authorList>
    </citation>
    <scope>NUCLEOTIDE SEQUENCE [LARGE SCALE GENOMIC DNA]</scope>
    <source>
        <strain evidence="6 7">DSM 106044</strain>
    </source>
</reference>
<evidence type="ECO:0000313" key="6">
    <source>
        <dbReference type="EMBL" id="TLC98340.1"/>
    </source>
</evidence>
<dbReference type="GO" id="GO:0008270">
    <property type="term" value="F:zinc ion binding"/>
    <property type="evidence" value="ECO:0007669"/>
    <property type="project" value="InterPro"/>
</dbReference>
<dbReference type="InterPro" id="IPR020843">
    <property type="entry name" value="ER"/>
</dbReference>
<keyword evidence="7" id="KW-1185">Reference proteome</keyword>
<comment type="caution">
    <text evidence="6">The sequence shown here is derived from an EMBL/GenBank/DDBJ whole genome shotgun (WGS) entry which is preliminary data.</text>
</comment>
<dbReference type="Gene3D" id="3.90.180.10">
    <property type="entry name" value="Medium-chain alcohol dehydrogenases, catalytic domain"/>
    <property type="match status" value="1"/>
</dbReference>
<dbReference type="Pfam" id="PF08240">
    <property type="entry name" value="ADH_N"/>
    <property type="match status" value="1"/>
</dbReference>
<evidence type="ECO:0000313" key="7">
    <source>
        <dbReference type="Proteomes" id="UP000306509"/>
    </source>
</evidence>
<dbReference type="EMBL" id="QGQD01000097">
    <property type="protein sequence ID" value="TLC98340.1"/>
    <property type="molecule type" value="Genomic_DNA"/>
</dbReference>
<dbReference type="InterPro" id="IPR013154">
    <property type="entry name" value="ADH-like_N"/>
</dbReference>
<evidence type="ECO:0000256" key="3">
    <source>
        <dbReference type="ARBA" id="ARBA00023002"/>
    </source>
</evidence>
<feature type="domain" description="Enoyl reductase (ER)" evidence="5">
    <location>
        <begin position="8"/>
        <end position="343"/>
    </location>
</feature>
<dbReference type="Gene3D" id="3.40.50.720">
    <property type="entry name" value="NAD(P)-binding Rossmann-like Domain"/>
    <property type="match status" value="1"/>
</dbReference>
<proteinExistence type="inferred from homology"/>
<dbReference type="SMART" id="SM00829">
    <property type="entry name" value="PKS_ER"/>
    <property type="match status" value="1"/>
</dbReference>
<dbReference type="STRING" id="180332.GCA_000797495_03816"/>